<dbReference type="InterPro" id="IPR045618">
    <property type="entry name" value="DUF6444"/>
</dbReference>
<dbReference type="AlphaFoldDB" id="A0A2G8SVQ8"/>
<organism evidence="3 4">
    <name type="scientific">Massilia psychrophila</name>
    <dbReference type="NCBI Taxonomy" id="1603353"/>
    <lineage>
        <taxon>Bacteria</taxon>
        <taxon>Pseudomonadati</taxon>
        <taxon>Pseudomonadota</taxon>
        <taxon>Betaproteobacteria</taxon>
        <taxon>Burkholderiales</taxon>
        <taxon>Oxalobacteraceae</taxon>
        <taxon>Telluria group</taxon>
        <taxon>Massilia</taxon>
    </lineage>
</organism>
<evidence type="ECO:0000256" key="1">
    <source>
        <dbReference type="SAM" id="MobiDB-lite"/>
    </source>
</evidence>
<proteinExistence type="predicted"/>
<dbReference type="RefSeq" id="WP_099917890.1">
    <property type="nucleotide sequence ID" value="NZ_BMHS01000043.1"/>
</dbReference>
<feature type="compositionally biased region" description="Polar residues" evidence="1">
    <location>
        <begin position="55"/>
        <end position="64"/>
    </location>
</feature>
<dbReference type="EMBL" id="PDOB01000060">
    <property type="protein sequence ID" value="PIL37866.1"/>
    <property type="molecule type" value="Genomic_DNA"/>
</dbReference>
<protein>
    <recommendedName>
        <fullName evidence="2">DUF6444 domain-containing protein</fullName>
    </recommendedName>
</protein>
<sequence length="78" mass="8273">MATKPSSPDLTGLTHEQKDILILTLLARLEALESKVNKNSSNSSKPPSSDGLAKKTSSLRQSSGKPPGAQPGHKRQPK</sequence>
<name>A0A2G8SVQ8_9BURK</name>
<feature type="region of interest" description="Disordered" evidence="1">
    <location>
        <begin position="35"/>
        <end position="78"/>
    </location>
</feature>
<evidence type="ECO:0000259" key="2">
    <source>
        <dbReference type="Pfam" id="PF20042"/>
    </source>
</evidence>
<evidence type="ECO:0000313" key="4">
    <source>
        <dbReference type="Proteomes" id="UP000228593"/>
    </source>
</evidence>
<evidence type="ECO:0000313" key="3">
    <source>
        <dbReference type="EMBL" id="PIL37866.1"/>
    </source>
</evidence>
<dbReference type="Proteomes" id="UP000228593">
    <property type="component" value="Unassembled WGS sequence"/>
</dbReference>
<feature type="domain" description="DUF6444" evidence="2">
    <location>
        <begin position="24"/>
        <end position="75"/>
    </location>
</feature>
<reference evidence="3 4" key="1">
    <citation type="submission" date="2017-10" db="EMBL/GenBank/DDBJ databases">
        <title>Massilia psychrophilum sp. nov., a novel purple-pigmented bacterium isolated from Tianshan glacier, Xinjiang Municipality, China.</title>
        <authorList>
            <person name="Wang H."/>
        </authorList>
    </citation>
    <scope>NUCLEOTIDE SEQUENCE [LARGE SCALE GENOMIC DNA]</scope>
    <source>
        <strain evidence="3 4">JCM 30813</strain>
    </source>
</reference>
<comment type="caution">
    <text evidence="3">The sequence shown here is derived from an EMBL/GenBank/DDBJ whole genome shotgun (WGS) entry which is preliminary data.</text>
</comment>
<accession>A0A2G8SVQ8</accession>
<feature type="compositionally biased region" description="Low complexity" evidence="1">
    <location>
        <begin position="37"/>
        <end position="49"/>
    </location>
</feature>
<gene>
    <name evidence="3" type="ORF">CR103_21125</name>
</gene>
<keyword evidence="4" id="KW-1185">Reference proteome</keyword>
<dbReference type="Pfam" id="PF20042">
    <property type="entry name" value="DUF6444"/>
    <property type="match status" value="1"/>
</dbReference>